<dbReference type="PANTHER" id="PTHR30346">
    <property type="entry name" value="TRANSCRIPTIONAL DUAL REGULATOR HCAR-RELATED"/>
    <property type="match status" value="1"/>
</dbReference>
<dbReference type="SUPFAM" id="SSF53850">
    <property type="entry name" value="Periplasmic binding protein-like II"/>
    <property type="match status" value="1"/>
</dbReference>
<dbReference type="InterPro" id="IPR036388">
    <property type="entry name" value="WH-like_DNA-bd_sf"/>
</dbReference>
<evidence type="ECO:0000256" key="3">
    <source>
        <dbReference type="ARBA" id="ARBA00023125"/>
    </source>
</evidence>
<dbReference type="PROSITE" id="PS50931">
    <property type="entry name" value="HTH_LYSR"/>
    <property type="match status" value="1"/>
</dbReference>
<evidence type="ECO:0000259" key="5">
    <source>
        <dbReference type="PROSITE" id="PS50931"/>
    </source>
</evidence>
<comment type="caution">
    <text evidence="6">The sequence shown here is derived from an EMBL/GenBank/DDBJ whole genome shotgun (WGS) entry which is preliminary data.</text>
</comment>
<dbReference type="InterPro" id="IPR000847">
    <property type="entry name" value="LysR_HTH_N"/>
</dbReference>
<dbReference type="InterPro" id="IPR005119">
    <property type="entry name" value="LysR_subst-bd"/>
</dbReference>
<name>A0ABP4MTI0_9MICO</name>
<accession>A0ABP4MTI0</accession>
<keyword evidence="7" id="KW-1185">Reference proteome</keyword>
<gene>
    <name evidence="6" type="ORF">GCM10009691_25850</name>
</gene>
<dbReference type="Gene3D" id="3.40.190.10">
    <property type="entry name" value="Periplasmic binding protein-like II"/>
    <property type="match status" value="2"/>
</dbReference>
<dbReference type="Pfam" id="PF00126">
    <property type="entry name" value="HTH_1"/>
    <property type="match status" value="1"/>
</dbReference>
<evidence type="ECO:0000256" key="2">
    <source>
        <dbReference type="ARBA" id="ARBA00023015"/>
    </source>
</evidence>
<keyword evidence="3" id="KW-0238">DNA-binding</keyword>
<keyword evidence="2" id="KW-0805">Transcription regulation</keyword>
<sequence length="295" mass="32785">MDTRLLRCFAAVAAEGNLTRAAEQLFVSQPAVTKQIKQLEALVRAPLFTRSHAGVTLTEAGCSLASRVPALLADWDRLIAETRTAAARGSRVLRVGYIASAANEATQDIIAAFSRRKPSWRVDMFQSSWSDPTAGLDTNIVDVALLRLPFPGQEAWRVELLFSEPRCVVLPSMHPFADREKIEFRDLWDEPFVSAPEETGRWRDYWLASDERHGNQPRIGAVTEHPEDWLNAIANGYGIALAPESAARFYQRPGLVFVPVVGVSKTQVGVVWNPRDDEDPAVQAFTQSCSEVVRR</sequence>
<evidence type="ECO:0000313" key="6">
    <source>
        <dbReference type="EMBL" id="GAA1550098.1"/>
    </source>
</evidence>
<dbReference type="Proteomes" id="UP001501791">
    <property type="component" value="Unassembled WGS sequence"/>
</dbReference>
<comment type="similarity">
    <text evidence="1">Belongs to the LysR transcriptional regulatory family.</text>
</comment>
<dbReference type="CDD" id="cd08414">
    <property type="entry name" value="PBP2_LTTR_aromatics_like"/>
    <property type="match status" value="1"/>
</dbReference>
<evidence type="ECO:0000256" key="1">
    <source>
        <dbReference type="ARBA" id="ARBA00009437"/>
    </source>
</evidence>
<feature type="domain" description="HTH lysR-type" evidence="5">
    <location>
        <begin position="1"/>
        <end position="58"/>
    </location>
</feature>
<keyword evidence="4" id="KW-0804">Transcription</keyword>
<dbReference type="InterPro" id="IPR036390">
    <property type="entry name" value="WH_DNA-bd_sf"/>
</dbReference>
<dbReference type="EMBL" id="BAAALY010000012">
    <property type="protein sequence ID" value="GAA1550098.1"/>
    <property type="molecule type" value="Genomic_DNA"/>
</dbReference>
<dbReference type="PRINTS" id="PR00039">
    <property type="entry name" value="HTHLYSR"/>
</dbReference>
<protein>
    <submittedName>
        <fullName evidence="6">LysR family transcriptional regulator</fullName>
    </submittedName>
</protein>
<dbReference type="SUPFAM" id="SSF46785">
    <property type="entry name" value="Winged helix' DNA-binding domain"/>
    <property type="match status" value="1"/>
</dbReference>
<organism evidence="6 7">
    <name type="scientific">Brevibacterium picturae</name>
    <dbReference type="NCBI Taxonomy" id="260553"/>
    <lineage>
        <taxon>Bacteria</taxon>
        <taxon>Bacillati</taxon>
        <taxon>Actinomycetota</taxon>
        <taxon>Actinomycetes</taxon>
        <taxon>Micrococcales</taxon>
        <taxon>Brevibacteriaceae</taxon>
        <taxon>Brevibacterium</taxon>
    </lineage>
</organism>
<dbReference type="PANTHER" id="PTHR30346:SF0">
    <property type="entry name" value="HCA OPERON TRANSCRIPTIONAL ACTIVATOR HCAR"/>
    <property type="match status" value="1"/>
</dbReference>
<reference evidence="7" key="1">
    <citation type="journal article" date="2019" name="Int. J. Syst. Evol. Microbiol.">
        <title>The Global Catalogue of Microorganisms (GCM) 10K type strain sequencing project: providing services to taxonomists for standard genome sequencing and annotation.</title>
        <authorList>
            <consortium name="The Broad Institute Genomics Platform"/>
            <consortium name="The Broad Institute Genome Sequencing Center for Infectious Disease"/>
            <person name="Wu L."/>
            <person name="Ma J."/>
        </authorList>
    </citation>
    <scope>NUCLEOTIDE SEQUENCE [LARGE SCALE GENOMIC DNA]</scope>
    <source>
        <strain evidence="7">JCM 13319</strain>
    </source>
</reference>
<dbReference type="Gene3D" id="1.10.10.10">
    <property type="entry name" value="Winged helix-like DNA-binding domain superfamily/Winged helix DNA-binding domain"/>
    <property type="match status" value="1"/>
</dbReference>
<dbReference type="Pfam" id="PF03466">
    <property type="entry name" value="LysR_substrate"/>
    <property type="match status" value="1"/>
</dbReference>
<evidence type="ECO:0000256" key="4">
    <source>
        <dbReference type="ARBA" id="ARBA00023163"/>
    </source>
</evidence>
<proteinExistence type="inferred from homology"/>
<evidence type="ECO:0000313" key="7">
    <source>
        <dbReference type="Proteomes" id="UP001501791"/>
    </source>
</evidence>